<evidence type="ECO:0000313" key="1">
    <source>
        <dbReference type="EMBL" id="SDE53722.1"/>
    </source>
</evidence>
<name>A0A1G7DQK0_9RHOB</name>
<protein>
    <submittedName>
        <fullName evidence="1">Uncharacterized protein</fullName>
    </submittedName>
</protein>
<reference evidence="2" key="1">
    <citation type="submission" date="2016-10" db="EMBL/GenBank/DDBJ databases">
        <authorList>
            <person name="Varghese N."/>
            <person name="Submissions S."/>
        </authorList>
    </citation>
    <scope>NUCLEOTIDE SEQUENCE [LARGE SCALE GENOMIC DNA]</scope>
    <source>
        <strain evidence="2">CGMCC 1.9108</strain>
    </source>
</reference>
<organism evidence="1 2">
    <name type="scientific">Ruegeria marina</name>
    <dbReference type="NCBI Taxonomy" id="639004"/>
    <lineage>
        <taxon>Bacteria</taxon>
        <taxon>Pseudomonadati</taxon>
        <taxon>Pseudomonadota</taxon>
        <taxon>Alphaproteobacteria</taxon>
        <taxon>Rhodobacterales</taxon>
        <taxon>Roseobacteraceae</taxon>
        <taxon>Ruegeria</taxon>
    </lineage>
</organism>
<dbReference type="STRING" id="639004.SAMN04488239_12211"/>
<sequence>MRGGISSRNCWAAKVGYVVNGPELPSIVISDSALRPVIPAVRPSVQHFRLSSVGRAGRCFLSSFWRQLLILVF</sequence>
<dbReference type="AlphaFoldDB" id="A0A1G7DQK0"/>
<evidence type="ECO:0000313" key="2">
    <source>
        <dbReference type="Proteomes" id="UP000199628"/>
    </source>
</evidence>
<keyword evidence="2" id="KW-1185">Reference proteome</keyword>
<proteinExistence type="predicted"/>
<dbReference type="EMBL" id="FMZV01000022">
    <property type="protein sequence ID" value="SDE53722.1"/>
    <property type="molecule type" value="Genomic_DNA"/>
</dbReference>
<gene>
    <name evidence="1" type="ORF">SAMN04488239_12211</name>
</gene>
<dbReference type="Proteomes" id="UP000199628">
    <property type="component" value="Unassembled WGS sequence"/>
</dbReference>
<accession>A0A1G7DQK0</accession>